<reference evidence="1" key="2">
    <citation type="journal article" date="2022" name="New Phytol.">
        <title>Evolutionary transition to the ectomycorrhizal habit in the genomes of a hyperdiverse lineage of mushroom-forming fungi.</title>
        <authorList>
            <person name="Looney B."/>
            <person name="Miyauchi S."/>
            <person name="Morin E."/>
            <person name="Drula E."/>
            <person name="Courty P.E."/>
            <person name="Kohler A."/>
            <person name="Kuo A."/>
            <person name="LaButti K."/>
            <person name="Pangilinan J."/>
            <person name="Lipzen A."/>
            <person name="Riley R."/>
            <person name="Andreopoulos W."/>
            <person name="He G."/>
            <person name="Johnson J."/>
            <person name="Nolan M."/>
            <person name="Tritt A."/>
            <person name="Barry K.W."/>
            <person name="Grigoriev I.V."/>
            <person name="Nagy L.G."/>
            <person name="Hibbett D."/>
            <person name="Henrissat B."/>
            <person name="Matheny P.B."/>
            <person name="Labbe J."/>
            <person name="Martin F.M."/>
        </authorList>
    </citation>
    <scope>NUCLEOTIDE SEQUENCE</scope>
    <source>
        <strain evidence="1">EC-137</strain>
    </source>
</reference>
<feature type="non-terminal residue" evidence="1">
    <location>
        <position position="247"/>
    </location>
</feature>
<comment type="caution">
    <text evidence="1">The sequence shown here is derived from an EMBL/GenBank/DDBJ whole genome shotgun (WGS) entry which is preliminary data.</text>
</comment>
<accession>A0ACB8QG54</accession>
<reference evidence="1" key="1">
    <citation type="submission" date="2021-02" db="EMBL/GenBank/DDBJ databases">
        <authorList>
            <consortium name="DOE Joint Genome Institute"/>
            <person name="Ahrendt S."/>
            <person name="Looney B.P."/>
            <person name="Miyauchi S."/>
            <person name="Morin E."/>
            <person name="Drula E."/>
            <person name="Courty P.E."/>
            <person name="Chicoki N."/>
            <person name="Fauchery L."/>
            <person name="Kohler A."/>
            <person name="Kuo A."/>
            <person name="Labutti K."/>
            <person name="Pangilinan J."/>
            <person name="Lipzen A."/>
            <person name="Riley R."/>
            <person name="Andreopoulos W."/>
            <person name="He G."/>
            <person name="Johnson J."/>
            <person name="Barry K.W."/>
            <person name="Grigoriev I.V."/>
            <person name="Nagy L."/>
            <person name="Hibbett D."/>
            <person name="Henrissat B."/>
            <person name="Matheny P.B."/>
            <person name="Labbe J."/>
            <person name="Martin F."/>
        </authorList>
    </citation>
    <scope>NUCLEOTIDE SEQUENCE</scope>
    <source>
        <strain evidence="1">EC-137</strain>
    </source>
</reference>
<keyword evidence="2" id="KW-1185">Reference proteome</keyword>
<protein>
    <submittedName>
        <fullName evidence="1">Uncharacterized protein</fullName>
    </submittedName>
</protein>
<evidence type="ECO:0000313" key="1">
    <source>
        <dbReference type="EMBL" id="KAI0030637.1"/>
    </source>
</evidence>
<gene>
    <name evidence="1" type="ORF">K488DRAFT_30185</name>
</gene>
<feature type="non-terminal residue" evidence="1">
    <location>
        <position position="1"/>
    </location>
</feature>
<proteinExistence type="predicted"/>
<sequence length="247" mass="26521">SPPRELVCNLPPTCNKGHGTHLLGTHDLEAHYAKYHAHACEAPGCECVFPDARLLELHFTECHDPLSKVKQERGERIFACHLASCGQCFRTPKNRRLHLIQAHGYPKEYFFAITNKGIGGLLRKWGEGASLVRGPWKARDSARATDDSNSDAEDGSQDEMDDIDDNIPSKWKRDLPPHQNGNGRASTPAPAQNGGPSGPVVAARNSAPRVTPASASSADVDALAGTLSSLSLVPSSVRFGRGARSSG</sequence>
<dbReference type="Proteomes" id="UP000814128">
    <property type="component" value="Unassembled WGS sequence"/>
</dbReference>
<name>A0ACB8QG54_9AGAM</name>
<organism evidence="1 2">
    <name type="scientific">Vararia minispora EC-137</name>
    <dbReference type="NCBI Taxonomy" id="1314806"/>
    <lineage>
        <taxon>Eukaryota</taxon>
        <taxon>Fungi</taxon>
        <taxon>Dikarya</taxon>
        <taxon>Basidiomycota</taxon>
        <taxon>Agaricomycotina</taxon>
        <taxon>Agaricomycetes</taxon>
        <taxon>Russulales</taxon>
        <taxon>Lachnocladiaceae</taxon>
        <taxon>Vararia</taxon>
    </lineage>
</organism>
<dbReference type="EMBL" id="MU273612">
    <property type="protein sequence ID" value="KAI0030637.1"/>
    <property type="molecule type" value="Genomic_DNA"/>
</dbReference>
<evidence type="ECO:0000313" key="2">
    <source>
        <dbReference type="Proteomes" id="UP000814128"/>
    </source>
</evidence>